<dbReference type="RefSeq" id="WP_181551634.1">
    <property type="nucleotide sequence ID" value="NZ_JACDUS010000006.1"/>
</dbReference>
<evidence type="ECO:0000256" key="3">
    <source>
        <dbReference type="ARBA" id="ARBA00022946"/>
    </source>
</evidence>
<evidence type="ECO:0000256" key="1">
    <source>
        <dbReference type="ARBA" id="ARBA00005254"/>
    </source>
</evidence>
<dbReference type="SUPFAM" id="SSF52096">
    <property type="entry name" value="ClpP/crotonase"/>
    <property type="match status" value="1"/>
</dbReference>
<dbReference type="PANTHER" id="PTHR43602:SF1">
    <property type="entry name" value="ENOYL-COA HYDRATASE DOMAIN-CONTAINING PROTEIN 3, MITOCHONDRIAL"/>
    <property type="match status" value="1"/>
</dbReference>
<sequence>MAYETIKTEVNENIGFITFNRPDHLNTFNSTLAREFSQALEVFENDTEVRVIVVTGQGKAFCAGIDVNELSGKQNLDYYRWVKQMEEMSLRIADMGTPVIASVQDLAVANGIGVVASADLAVAAEGARFGATAVNVGLFCMGPAVALSRNLGRKKALELVITGEMITGEEAWRIGLVNKVVPKDQLEEETLSLARKIAGKSPLAVQLGKRSFYQMEDLEYSRAYEMANNHFAMLCSTEDAHEGVDAFLNKRKPDWKLR</sequence>
<evidence type="ECO:0000313" key="7">
    <source>
        <dbReference type="EMBL" id="MBA2881980.1"/>
    </source>
</evidence>
<dbReference type="Proteomes" id="UP000525298">
    <property type="component" value="Unassembled WGS sequence"/>
</dbReference>
<evidence type="ECO:0000256" key="5">
    <source>
        <dbReference type="ARBA" id="ARBA00037410"/>
    </source>
</evidence>
<reference evidence="7 8" key="1">
    <citation type="submission" date="2020-07" db="EMBL/GenBank/DDBJ databases">
        <title>Genomic Encyclopedia of Type Strains, Phase IV (KMG-IV): sequencing the most valuable type-strain genomes for metagenomic binning, comparative biology and taxonomic classification.</title>
        <authorList>
            <person name="Goeker M."/>
        </authorList>
    </citation>
    <scope>NUCLEOTIDE SEQUENCE [LARGE SCALE GENOMIC DNA]</scope>
    <source>
        <strain evidence="7 8">DSM 17721</strain>
    </source>
</reference>
<dbReference type="CDD" id="cd06558">
    <property type="entry name" value="crotonase-like"/>
    <property type="match status" value="1"/>
</dbReference>
<dbReference type="InterPro" id="IPR029045">
    <property type="entry name" value="ClpP/crotonase-like_dom_sf"/>
</dbReference>
<comment type="similarity">
    <text evidence="1">Belongs to the enoyl-CoA hydratase/isomerase family.</text>
</comment>
<dbReference type="AlphaFoldDB" id="A0A7W0CA89"/>
<proteinExistence type="inferred from homology"/>
<keyword evidence="4" id="KW-0443">Lipid metabolism</keyword>
<name>A0A7W0CA89_9BACT</name>
<comment type="caution">
    <text evidence="7">The sequence shown here is derived from an EMBL/GenBank/DDBJ whole genome shotgun (WGS) entry which is preliminary data.</text>
</comment>
<comment type="function">
    <text evidence="5">May play a role in fatty acid biosynthesis and insulin sensitivity.</text>
</comment>
<dbReference type="PANTHER" id="PTHR43602">
    <property type="match status" value="1"/>
</dbReference>
<evidence type="ECO:0000256" key="4">
    <source>
        <dbReference type="ARBA" id="ARBA00023098"/>
    </source>
</evidence>
<dbReference type="InterPro" id="IPR014748">
    <property type="entry name" value="Enoyl-CoA_hydra_C"/>
</dbReference>
<evidence type="ECO:0000256" key="6">
    <source>
        <dbReference type="ARBA" id="ARBA00040545"/>
    </source>
</evidence>
<dbReference type="Gene3D" id="1.10.12.10">
    <property type="entry name" value="Lyase 2-enoyl-coa Hydratase, Chain A, domain 2"/>
    <property type="match status" value="1"/>
</dbReference>
<keyword evidence="2" id="KW-0276">Fatty acid metabolism</keyword>
<accession>A0A7W0CA89</accession>
<protein>
    <recommendedName>
        <fullName evidence="6">Enoyl-CoA hydratase domain-containing protein 3, mitochondrial</fullName>
    </recommendedName>
</protein>
<dbReference type="InterPro" id="IPR001753">
    <property type="entry name" value="Enoyl-CoA_hydra/iso"/>
</dbReference>
<dbReference type="GO" id="GO:0016836">
    <property type="term" value="F:hydro-lyase activity"/>
    <property type="evidence" value="ECO:0007669"/>
    <property type="project" value="TreeGrafter"/>
</dbReference>
<organism evidence="7 8">
    <name type="scientific">Desulfosalsimonas propionicica</name>
    <dbReference type="NCBI Taxonomy" id="332175"/>
    <lineage>
        <taxon>Bacteria</taxon>
        <taxon>Pseudomonadati</taxon>
        <taxon>Thermodesulfobacteriota</taxon>
        <taxon>Desulfobacteria</taxon>
        <taxon>Desulfobacterales</taxon>
        <taxon>Desulfosalsimonadaceae</taxon>
        <taxon>Desulfosalsimonas</taxon>
    </lineage>
</organism>
<evidence type="ECO:0000313" key="8">
    <source>
        <dbReference type="Proteomes" id="UP000525298"/>
    </source>
</evidence>
<dbReference type="InterPro" id="IPR052377">
    <property type="entry name" value="Mitochondrial_ECH-domain"/>
</dbReference>
<dbReference type="EMBL" id="JACDUS010000006">
    <property type="protein sequence ID" value="MBA2881980.1"/>
    <property type="molecule type" value="Genomic_DNA"/>
</dbReference>
<keyword evidence="3" id="KW-0809">Transit peptide</keyword>
<keyword evidence="8" id="KW-1185">Reference proteome</keyword>
<gene>
    <name evidence="7" type="ORF">HNR65_002314</name>
</gene>
<evidence type="ECO:0000256" key="2">
    <source>
        <dbReference type="ARBA" id="ARBA00022832"/>
    </source>
</evidence>
<dbReference type="Pfam" id="PF00378">
    <property type="entry name" value="ECH_1"/>
    <property type="match status" value="1"/>
</dbReference>
<dbReference type="Gene3D" id="3.90.226.10">
    <property type="entry name" value="2-enoyl-CoA Hydratase, Chain A, domain 1"/>
    <property type="match status" value="1"/>
</dbReference>
<dbReference type="GO" id="GO:0006631">
    <property type="term" value="P:fatty acid metabolic process"/>
    <property type="evidence" value="ECO:0007669"/>
    <property type="project" value="UniProtKB-KW"/>
</dbReference>